<keyword evidence="8" id="KW-1185">Reference proteome</keyword>
<evidence type="ECO:0000256" key="4">
    <source>
        <dbReference type="ARBA" id="ARBA00023136"/>
    </source>
</evidence>
<proteinExistence type="predicted"/>
<feature type="transmembrane region" description="Helical" evidence="5">
    <location>
        <begin position="43"/>
        <end position="61"/>
    </location>
</feature>
<feature type="transmembrane region" description="Helical" evidence="5">
    <location>
        <begin position="68"/>
        <end position="88"/>
    </location>
</feature>
<dbReference type="EMBL" id="CP077062">
    <property type="protein sequence ID" value="QWZ10460.1"/>
    <property type="molecule type" value="Genomic_DNA"/>
</dbReference>
<evidence type="ECO:0000313" key="7">
    <source>
        <dbReference type="EMBL" id="QWZ10460.1"/>
    </source>
</evidence>
<dbReference type="Proteomes" id="UP000683575">
    <property type="component" value="Chromosome"/>
</dbReference>
<feature type="transmembrane region" description="Helical" evidence="5">
    <location>
        <begin position="144"/>
        <end position="163"/>
    </location>
</feature>
<dbReference type="InterPro" id="IPR049453">
    <property type="entry name" value="Memb_transporter_dom"/>
</dbReference>
<dbReference type="KEGG" id="nps:KRR39_05985"/>
<dbReference type="GO" id="GO:0016020">
    <property type="term" value="C:membrane"/>
    <property type="evidence" value="ECO:0007669"/>
    <property type="project" value="UniProtKB-SubCell"/>
</dbReference>
<evidence type="ECO:0000256" key="3">
    <source>
        <dbReference type="ARBA" id="ARBA00022989"/>
    </source>
</evidence>
<sequence length="361" mass="38587">MWDHGRVSFRARRARLRSKAWHIGQCSVAAGLAWYLAHDLLGHPKPFFAPIVAVVCLGTSYGQRLRRVAEVTVGVAIGVFLADLLLLLIGTGAWQVTVLVALAMTITLLLNAGTLFVTQAAVQGIVVVTFAAAPGYALTRWVDALIGGAVALVAAAVVPRAPLRRPREQAAVVVRRIAQLLRAGAQGAIDGDVERGLQVLADARSTDRLIRELQDAADEGLSVLASSPFRRRHGGNVRRMVELVEPLDRALRNTRVLVRRIALTSYHRVPLPGSYVLLCEDLAAAADMMAAELAAGEMAGSSGEVQRALLRVGEGTAQVERVADLSADVVLAQIRSIIVDLLQITGMDVLEATDALPPPRL</sequence>
<dbReference type="Pfam" id="PF13515">
    <property type="entry name" value="FUSC_2"/>
    <property type="match status" value="1"/>
</dbReference>
<dbReference type="AlphaFoldDB" id="A0A975Y2E3"/>
<accession>A0A975Y2E3</accession>
<evidence type="ECO:0000313" key="8">
    <source>
        <dbReference type="Proteomes" id="UP000683575"/>
    </source>
</evidence>
<keyword evidence="4 5" id="KW-0472">Membrane</keyword>
<feature type="transmembrane region" description="Helical" evidence="5">
    <location>
        <begin position="20"/>
        <end position="37"/>
    </location>
</feature>
<evidence type="ECO:0000256" key="2">
    <source>
        <dbReference type="ARBA" id="ARBA00022692"/>
    </source>
</evidence>
<keyword evidence="2 5" id="KW-0812">Transmembrane</keyword>
<feature type="domain" description="Integral membrane bound transporter" evidence="6">
    <location>
        <begin position="32"/>
        <end position="153"/>
    </location>
</feature>
<organism evidence="7 8">
    <name type="scientific">Nocardioides panacis</name>
    <dbReference type="NCBI Taxonomy" id="2849501"/>
    <lineage>
        <taxon>Bacteria</taxon>
        <taxon>Bacillati</taxon>
        <taxon>Actinomycetota</taxon>
        <taxon>Actinomycetes</taxon>
        <taxon>Propionibacteriales</taxon>
        <taxon>Nocardioidaceae</taxon>
        <taxon>Nocardioides</taxon>
    </lineage>
</organism>
<comment type="subcellular location">
    <subcellularLocation>
        <location evidence="1">Membrane</location>
        <topology evidence="1">Multi-pass membrane protein</topology>
    </subcellularLocation>
</comment>
<evidence type="ECO:0000256" key="1">
    <source>
        <dbReference type="ARBA" id="ARBA00004141"/>
    </source>
</evidence>
<name>A0A975Y2E3_9ACTN</name>
<evidence type="ECO:0000259" key="6">
    <source>
        <dbReference type="Pfam" id="PF13515"/>
    </source>
</evidence>
<protein>
    <submittedName>
        <fullName evidence="7">FUSC family protein</fullName>
    </submittedName>
</protein>
<gene>
    <name evidence="7" type="ORF">KRR39_05985</name>
</gene>
<reference evidence="7" key="1">
    <citation type="submission" date="2021-06" db="EMBL/GenBank/DDBJ databases">
        <title>Complete genome sequence of Nocardioides sp. G188.</title>
        <authorList>
            <person name="Im W.-T."/>
        </authorList>
    </citation>
    <scope>NUCLEOTIDE SEQUENCE</scope>
    <source>
        <strain evidence="7">G188</strain>
    </source>
</reference>
<keyword evidence="3 5" id="KW-1133">Transmembrane helix</keyword>
<evidence type="ECO:0000256" key="5">
    <source>
        <dbReference type="SAM" id="Phobius"/>
    </source>
</evidence>